<dbReference type="GO" id="GO:0004601">
    <property type="term" value="F:peroxidase activity"/>
    <property type="evidence" value="ECO:0007669"/>
    <property type="project" value="UniProtKB-KW"/>
</dbReference>
<keyword evidence="8" id="KW-0732">Signal</keyword>
<accession>A0A3M6Y3L8</accession>
<keyword evidence="3" id="KW-0349">Heme</keyword>
<organism evidence="10 11">
    <name type="scientific">Hortaea werneckii</name>
    <name type="common">Black yeast</name>
    <name type="synonym">Cladosporium werneckii</name>
    <dbReference type="NCBI Taxonomy" id="91943"/>
    <lineage>
        <taxon>Eukaryota</taxon>
        <taxon>Fungi</taxon>
        <taxon>Dikarya</taxon>
        <taxon>Ascomycota</taxon>
        <taxon>Pezizomycotina</taxon>
        <taxon>Dothideomycetes</taxon>
        <taxon>Dothideomycetidae</taxon>
        <taxon>Mycosphaerellales</taxon>
        <taxon>Teratosphaeriaceae</taxon>
        <taxon>Hortaea</taxon>
    </lineage>
</organism>
<dbReference type="PROSITE" id="PS51405">
    <property type="entry name" value="HEME_HALOPEROXIDASE"/>
    <property type="match status" value="1"/>
</dbReference>
<keyword evidence="6" id="KW-0408">Iron</keyword>
<dbReference type="InterPro" id="IPR000028">
    <property type="entry name" value="Chloroperoxidase"/>
</dbReference>
<evidence type="ECO:0000256" key="2">
    <source>
        <dbReference type="ARBA" id="ARBA00022559"/>
    </source>
</evidence>
<name>A0A3M6Y3L8_HORWE</name>
<evidence type="ECO:0000259" key="9">
    <source>
        <dbReference type="PROSITE" id="PS51405"/>
    </source>
</evidence>
<evidence type="ECO:0000256" key="6">
    <source>
        <dbReference type="ARBA" id="ARBA00023004"/>
    </source>
</evidence>
<dbReference type="PANTHER" id="PTHR33577:SF16">
    <property type="entry name" value="HEME HALOPEROXIDASE FAMILY PROFILE DOMAIN-CONTAINING PROTEIN"/>
    <property type="match status" value="1"/>
</dbReference>
<keyword evidence="2" id="KW-0575">Peroxidase</keyword>
<evidence type="ECO:0000313" key="11">
    <source>
        <dbReference type="Proteomes" id="UP000282582"/>
    </source>
</evidence>
<evidence type="ECO:0000256" key="8">
    <source>
        <dbReference type="SAM" id="SignalP"/>
    </source>
</evidence>
<evidence type="ECO:0000256" key="7">
    <source>
        <dbReference type="ARBA" id="ARBA00025795"/>
    </source>
</evidence>
<comment type="caution">
    <text evidence="10">The sequence shown here is derived from an EMBL/GenBank/DDBJ whole genome shotgun (WGS) entry which is preliminary data.</text>
</comment>
<keyword evidence="4" id="KW-0479">Metal-binding</keyword>
<feature type="chain" id="PRO_5017997615" description="Heme haloperoxidase family profile domain-containing protein" evidence="8">
    <location>
        <begin position="19"/>
        <end position="453"/>
    </location>
</feature>
<dbReference type="InterPro" id="IPR036851">
    <property type="entry name" value="Chloroperoxidase-like_sf"/>
</dbReference>
<dbReference type="GO" id="GO:0046872">
    <property type="term" value="F:metal ion binding"/>
    <property type="evidence" value="ECO:0007669"/>
    <property type="project" value="UniProtKB-KW"/>
</dbReference>
<dbReference type="AlphaFoldDB" id="A0A3M6Y3L8"/>
<evidence type="ECO:0000256" key="5">
    <source>
        <dbReference type="ARBA" id="ARBA00023002"/>
    </source>
</evidence>
<reference evidence="10 11" key="1">
    <citation type="journal article" date="2018" name="BMC Genomics">
        <title>Genomic evidence for intraspecific hybridization in a clonal and extremely halotolerant yeast.</title>
        <authorList>
            <person name="Gostincar C."/>
            <person name="Stajich J.E."/>
            <person name="Zupancic J."/>
            <person name="Zalar P."/>
            <person name="Gunde-Cimerman N."/>
        </authorList>
    </citation>
    <scope>NUCLEOTIDE SEQUENCE [LARGE SCALE GENOMIC DNA]</scope>
    <source>
        <strain evidence="10 11">EXF-6654</strain>
    </source>
</reference>
<dbReference type="PANTHER" id="PTHR33577">
    <property type="entry name" value="STERIGMATOCYSTIN BIOSYNTHESIS PEROXIDASE STCC-RELATED"/>
    <property type="match status" value="1"/>
</dbReference>
<dbReference type="Proteomes" id="UP000282582">
    <property type="component" value="Unassembled WGS sequence"/>
</dbReference>
<comment type="similarity">
    <text evidence="7">Belongs to the chloroperoxidase family.</text>
</comment>
<dbReference type="Pfam" id="PF01328">
    <property type="entry name" value="Peroxidase_2"/>
    <property type="match status" value="1"/>
</dbReference>
<evidence type="ECO:0000256" key="1">
    <source>
        <dbReference type="ARBA" id="ARBA00001970"/>
    </source>
</evidence>
<feature type="domain" description="Heme haloperoxidase family profile" evidence="9">
    <location>
        <begin position="77"/>
        <end position="330"/>
    </location>
</feature>
<keyword evidence="5" id="KW-0560">Oxidoreductase</keyword>
<protein>
    <recommendedName>
        <fullName evidence="9">Heme haloperoxidase family profile domain-containing protein</fullName>
    </recommendedName>
</protein>
<feature type="signal peptide" evidence="8">
    <location>
        <begin position="1"/>
        <end position="18"/>
    </location>
</feature>
<evidence type="ECO:0000256" key="3">
    <source>
        <dbReference type="ARBA" id="ARBA00022617"/>
    </source>
</evidence>
<evidence type="ECO:0000313" key="10">
    <source>
        <dbReference type="EMBL" id="RMX97637.1"/>
    </source>
</evidence>
<dbReference type="Gene3D" id="1.10.489.10">
    <property type="entry name" value="Chloroperoxidase-like"/>
    <property type="match status" value="1"/>
</dbReference>
<dbReference type="EMBL" id="QWIK01001096">
    <property type="protein sequence ID" value="RMX97637.1"/>
    <property type="molecule type" value="Genomic_DNA"/>
</dbReference>
<proteinExistence type="inferred from homology"/>
<dbReference type="SUPFAM" id="SSF47571">
    <property type="entry name" value="Cloroperoxidase"/>
    <property type="match status" value="1"/>
</dbReference>
<evidence type="ECO:0000256" key="4">
    <source>
        <dbReference type="ARBA" id="ARBA00022723"/>
    </source>
</evidence>
<gene>
    <name evidence="10" type="ORF">D0868_10540</name>
</gene>
<sequence length="453" mass="49386">MHLNTRFLTLSWAATSLAFPSHQIQHLHLHKDRGLLDGLGGLLDATSDLVRDIAQGLDQTLEALDPFDTSRPIDVSGDHAFKAPSSNDQRGPCPGLNALANHGYINRDGITSLIDVTTAIHHVYGMAIDLALVLAIMGVVWTGDPISLDPSFSIGGNDTAVWNALNNVQGVLGTPQGIDYSHNFIEADSSPTRDDLYVTGNAWTMNMSRFEELYDTVQEPNGTFTFDVMASWASKRWHDSVQTNPYFYYGPFTGMIARNAGFAFISRLFANHTGGNPDGVISVAHNTLKSFFGVYGDRECGNMTYREGHEQIPANWYRHGAPYGLIELNLDVVSMILKYPELGSIGGNVGHVNSFTGVDLDDVLGGVLNAGQLLEGNNLLCFVLEVVKLASPNYLNNLYTTLEVPLELITNIIAAPLLDLSCPTWDDLTMNGQPIWATLEQEFAGANKSARAL</sequence>
<comment type="cofactor">
    <cofactor evidence="1">
        <name>heme b</name>
        <dbReference type="ChEBI" id="CHEBI:60344"/>
    </cofactor>
</comment>